<keyword evidence="1" id="KW-1133">Transmembrane helix</keyword>
<gene>
    <name evidence="2" type="ORF">C1SCF055_LOCUS31963</name>
</gene>
<protein>
    <recommendedName>
        <fullName evidence="5">Transmembrane protein</fullName>
    </recommendedName>
</protein>
<dbReference type="Proteomes" id="UP001152797">
    <property type="component" value="Unassembled WGS sequence"/>
</dbReference>
<evidence type="ECO:0000256" key="1">
    <source>
        <dbReference type="SAM" id="Phobius"/>
    </source>
</evidence>
<keyword evidence="4" id="KW-1185">Reference proteome</keyword>
<feature type="transmembrane region" description="Helical" evidence="1">
    <location>
        <begin position="305"/>
        <end position="324"/>
    </location>
</feature>
<dbReference type="EMBL" id="CAMXCT020003795">
    <property type="protein sequence ID" value="CAL1159692.1"/>
    <property type="molecule type" value="Genomic_DNA"/>
</dbReference>
<keyword evidence="1" id="KW-0472">Membrane</keyword>
<name>A0A9P1DB92_9DINO</name>
<accession>A0A9P1DB92</accession>
<reference evidence="2" key="1">
    <citation type="submission" date="2022-10" db="EMBL/GenBank/DDBJ databases">
        <authorList>
            <person name="Chen Y."/>
            <person name="Dougan E. K."/>
            <person name="Chan C."/>
            <person name="Rhodes N."/>
            <person name="Thang M."/>
        </authorList>
    </citation>
    <scope>NUCLEOTIDE SEQUENCE</scope>
</reference>
<dbReference type="EMBL" id="CAMXCT030003795">
    <property type="protein sequence ID" value="CAL4793629.1"/>
    <property type="molecule type" value="Genomic_DNA"/>
</dbReference>
<proteinExistence type="predicted"/>
<dbReference type="EMBL" id="CAMXCT010003795">
    <property type="protein sequence ID" value="CAI4006317.1"/>
    <property type="molecule type" value="Genomic_DNA"/>
</dbReference>
<comment type="caution">
    <text evidence="2">The sequence shown here is derived from an EMBL/GenBank/DDBJ whole genome shotgun (WGS) entry which is preliminary data.</text>
</comment>
<keyword evidence="1" id="KW-0812">Transmembrane</keyword>
<reference evidence="3 4" key="2">
    <citation type="submission" date="2024-05" db="EMBL/GenBank/DDBJ databases">
        <authorList>
            <person name="Chen Y."/>
            <person name="Shah S."/>
            <person name="Dougan E. K."/>
            <person name="Thang M."/>
            <person name="Chan C."/>
        </authorList>
    </citation>
    <scope>NUCLEOTIDE SEQUENCE [LARGE SCALE GENOMIC DNA]</scope>
</reference>
<sequence>MKRLITIIQAAKVLTCIGFFLFVLHVVCCEFWAAAIFQQEVLAWEDVTWQRSRCTVLSAGVSCIEAHHGKLCSNGTIAGNETSDAMNSSVVFPLQRGAICPGTYFCAEEHQPCICNGEITYGPVLFDGYRYHGPVNNSVYSNGSAGHLCGVDQHGQQLPDPAPKQPKFCWCTPRFLQRFASPIAPGCVDAADVASFAKSATVESLTGKRFTPWALVREEHSSSIACAYEFGIPRPSTDFFETSGGQMEQKAQQAQLLVQHWAKDPKRPCWIRRPSEGRSPCSIALEAPGQLERRADDMKRLATEHLMLCVAFVASLLCLCCWIFSASARELEQPLLDAGRWPCWEILGYKMMS</sequence>
<evidence type="ECO:0000313" key="4">
    <source>
        <dbReference type="Proteomes" id="UP001152797"/>
    </source>
</evidence>
<evidence type="ECO:0000313" key="2">
    <source>
        <dbReference type="EMBL" id="CAI4006317.1"/>
    </source>
</evidence>
<evidence type="ECO:0000313" key="3">
    <source>
        <dbReference type="EMBL" id="CAL4793629.1"/>
    </source>
</evidence>
<organism evidence="2">
    <name type="scientific">Cladocopium goreaui</name>
    <dbReference type="NCBI Taxonomy" id="2562237"/>
    <lineage>
        <taxon>Eukaryota</taxon>
        <taxon>Sar</taxon>
        <taxon>Alveolata</taxon>
        <taxon>Dinophyceae</taxon>
        <taxon>Suessiales</taxon>
        <taxon>Symbiodiniaceae</taxon>
        <taxon>Cladocopium</taxon>
    </lineage>
</organism>
<dbReference type="AlphaFoldDB" id="A0A9P1DB92"/>
<evidence type="ECO:0008006" key="5">
    <source>
        <dbReference type="Google" id="ProtNLM"/>
    </source>
</evidence>